<dbReference type="Proteomes" id="UP000192726">
    <property type="component" value="Chromosome"/>
</dbReference>
<evidence type="ECO:0000313" key="2">
    <source>
        <dbReference type="Proteomes" id="UP000192726"/>
    </source>
</evidence>
<dbReference type="Pfam" id="PF05402">
    <property type="entry name" value="PqqD"/>
    <property type="match status" value="1"/>
</dbReference>
<dbReference type="InterPro" id="IPR008792">
    <property type="entry name" value="PQQD"/>
</dbReference>
<dbReference type="OrthoDB" id="5195143at2"/>
<dbReference type="AlphaFoldDB" id="A0A1V0TZ57"/>
<dbReference type="KEGG" id="sgv:B1H19_31405"/>
<keyword evidence="2" id="KW-1185">Reference proteome</keyword>
<name>A0A1V0TZ57_9ACTN</name>
<dbReference type="EMBL" id="CP020569">
    <property type="protein sequence ID" value="ARF58088.1"/>
    <property type="molecule type" value="Genomic_DNA"/>
</dbReference>
<dbReference type="STRING" id="553510.B1H19_31405"/>
<evidence type="ECO:0000313" key="1">
    <source>
        <dbReference type="EMBL" id="ARF58088.1"/>
    </source>
</evidence>
<protein>
    <recommendedName>
        <fullName evidence="3">PqqD family protein</fullName>
    </recommendedName>
</protein>
<accession>A0A1V0TZ57</accession>
<dbReference type="NCBIfam" id="NF033530">
    <property type="entry name" value="lasso_PqqD_Strm"/>
    <property type="match status" value="1"/>
</dbReference>
<sequence length="121" mass="13174">MNWRTHWAPRRGCATWRPTPFPPTSPPATPRRRTPLIRLRSDVSSCSTEDGMVLLDECNGRYWQLNATGATVLRALLGGATPQQVSEQLTAARPVTGERAAADVAALIDHLTRAGLTADAR</sequence>
<organism evidence="1 2">
    <name type="scientific">Streptomyces gilvosporeus</name>
    <dbReference type="NCBI Taxonomy" id="553510"/>
    <lineage>
        <taxon>Bacteria</taxon>
        <taxon>Bacillati</taxon>
        <taxon>Actinomycetota</taxon>
        <taxon>Actinomycetes</taxon>
        <taxon>Kitasatosporales</taxon>
        <taxon>Streptomycetaceae</taxon>
        <taxon>Streptomyces</taxon>
    </lineage>
</organism>
<dbReference type="InterPro" id="IPR041881">
    <property type="entry name" value="PqqD_sf"/>
</dbReference>
<dbReference type="Gene3D" id="1.10.10.1150">
    <property type="entry name" value="Coenzyme PQQ synthesis protein D (PqqD)"/>
    <property type="match status" value="1"/>
</dbReference>
<proteinExistence type="predicted"/>
<evidence type="ECO:0008006" key="3">
    <source>
        <dbReference type="Google" id="ProtNLM"/>
    </source>
</evidence>
<gene>
    <name evidence="1" type="ORF">B1H19_31405</name>
</gene>
<reference evidence="1 2" key="1">
    <citation type="submission" date="2017-04" db="EMBL/GenBank/DDBJ databases">
        <title>Complete Genome Sequence of Streptomyces gilvosporeus F607, a Capable Producer of Natamycin.</title>
        <authorList>
            <person name="Zong G."/>
            <person name="Zhong C."/>
            <person name="Fu J."/>
            <person name="Qin R."/>
            <person name="Cao G."/>
        </authorList>
    </citation>
    <scope>NUCLEOTIDE SEQUENCE [LARGE SCALE GENOMIC DNA]</scope>
    <source>
        <strain evidence="1 2">F607</strain>
    </source>
</reference>